<dbReference type="EMBL" id="CAEZTL010000035">
    <property type="protein sequence ID" value="CAB4567835.1"/>
    <property type="molecule type" value="Genomic_DNA"/>
</dbReference>
<gene>
    <name evidence="1" type="ORF">UFOPK1683_00505</name>
</gene>
<accession>A0A6J6DY26</accession>
<proteinExistence type="predicted"/>
<evidence type="ECO:0000313" key="1">
    <source>
        <dbReference type="EMBL" id="CAB4567835.1"/>
    </source>
</evidence>
<reference evidence="1" key="1">
    <citation type="submission" date="2020-05" db="EMBL/GenBank/DDBJ databases">
        <authorList>
            <person name="Chiriac C."/>
            <person name="Salcher M."/>
            <person name="Ghai R."/>
            <person name="Kavagutti S V."/>
        </authorList>
    </citation>
    <scope>NUCLEOTIDE SEQUENCE</scope>
</reference>
<protein>
    <submittedName>
        <fullName evidence="1">Unannotated protein</fullName>
    </submittedName>
</protein>
<dbReference type="AlphaFoldDB" id="A0A6J6DY26"/>
<name>A0A6J6DY26_9ZZZZ</name>
<sequence length="99" mass="10929">MPLTIPKPLVPILIKPIVPGWLLVAALIAPYAVMAANGSAEPSCDLELQRVHKSTYMREFKNQDVIKLNMFTECNVPQEDSEITASILEELPNGNLKAK</sequence>
<organism evidence="1">
    <name type="scientific">freshwater metagenome</name>
    <dbReference type="NCBI Taxonomy" id="449393"/>
    <lineage>
        <taxon>unclassified sequences</taxon>
        <taxon>metagenomes</taxon>
        <taxon>ecological metagenomes</taxon>
    </lineage>
</organism>